<reference evidence="2 3" key="1">
    <citation type="submission" date="2015-03" db="EMBL/GenBank/DDBJ databases">
        <title>RNA-seq based gene annotation and comparative genomics of four Zymoseptoria species reveal species-specific pathogenicity related genes and transposable element activity.</title>
        <authorList>
            <person name="Grandaubert J."/>
            <person name="Bhattacharyya A."/>
            <person name="Stukenbrock E.H."/>
        </authorList>
    </citation>
    <scope>NUCLEOTIDE SEQUENCE [LARGE SCALE GENOMIC DNA]</scope>
    <source>
        <strain evidence="2 3">Zb18110</strain>
    </source>
</reference>
<evidence type="ECO:0000256" key="1">
    <source>
        <dbReference type="SAM" id="SignalP"/>
    </source>
</evidence>
<keyword evidence="3" id="KW-1185">Reference proteome</keyword>
<name>A0A0F4H0Q9_9PEZI</name>
<evidence type="ECO:0000313" key="2">
    <source>
        <dbReference type="EMBL" id="KJY02066.1"/>
    </source>
</evidence>
<dbReference type="PANTHER" id="PTHR12303:SF13">
    <property type="match status" value="1"/>
</dbReference>
<dbReference type="InterPro" id="IPR012901">
    <property type="entry name" value="CARME"/>
</dbReference>
<gene>
    <name evidence="2" type="ORF">TI39_contig262g00002</name>
</gene>
<organism evidence="2 3">
    <name type="scientific">Zymoseptoria brevis</name>
    <dbReference type="NCBI Taxonomy" id="1047168"/>
    <lineage>
        <taxon>Eukaryota</taxon>
        <taxon>Fungi</taxon>
        <taxon>Dikarya</taxon>
        <taxon>Ascomycota</taxon>
        <taxon>Pezizomycotina</taxon>
        <taxon>Dothideomycetes</taxon>
        <taxon>Dothideomycetidae</taxon>
        <taxon>Mycosphaerellales</taxon>
        <taxon>Mycosphaerellaceae</taxon>
        <taxon>Zymoseptoria</taxon>
    </lineage>
</organism>
<accession>A0A0F4H0Q9</accession>
<feature type="signal peptide" evidence="1">
    <location>
        <begin position="1"/>
        <end position="25"/>
    </location>
</feature>
<protein>
    <submittedName>
        <fullName evidence="2">Uncharacterized protein</fullName>
    </submittedName>
</protein>
<comment type="caution">
    <text evidence="2">The sequence shown here is derived from an EMBL/GenBank/DDBJ whole genome shotgun (WGS) entry which is preliminary data.</text>
</comment>
<keyword evidence="1" id="KW-0732">Signal</keyword>
<dbReference type="Proteomes" id="UP000033647">
    <property type="component" value="Unassembled WGS sequence"/>
</dbReference>
<dbReference type="GO" id="GO:0008757">
    <property type="term" value="F:S-adenosylmethionine-dependent methyltransferase activity"/>
    <property type="evidence" value="ECO:0007669"/>
    <property type="project" value="InterPro"/>
</dbReference>
<dbReference type="AlphaFoldDB" id="A0A0F4H0Q9"/>
<feature type="chain" id="PRO_5002468930" evidence="1">
    <location>
        <begin position="26"/>
        <end position="435"/>
    </location>
</feature>
<sequence length="435" mass="49369">MSLPIEMYQCMKALLMPLILSLILALPFVAAKSSRTDIQGICKNVSPITNIPECSPWEHQHVVERGKVLKRIGGKAKSDGRWNPRTTLLDALHAFDRYQETAGAEIQRFEDLYRNVPKGHKRMLERIISYNKNFEEARSRIEINARLCKLIVNHGLEYYNITRAELSVFEKENEKTAKKPAHRSMVSQALKHMVRDYSPEGKPERDATFPYILSTIFSELSLPPADSYSKGYKILLPGSALGGLAHEISLLGPHLHITTNEYSSSMNLAYRYISSSSVLTTPIAIHPYLETWSHARNRASIFRPVEIYPPASNPGHPPPLLIEGDFTLSFHHQPSHYDMIGTLFFIDTAQNLLSYLETIFTLLRPGGVWVNVGPLLYGTAPWLQLSKEEVVMVAEEVGFVFEEEFEKEGVGYDFGMGGLYQHQYVGLFWRARKPM</sequence>
<dbReference type="PANTHER" id="PTHR12303">
    <property type="entry name" value="CARNOSINE N-METHYLTRANSFERASE"/>
    <property type="match status" value="1"/>
</dbReference>
<evidence type="ECO:0000313" key="3">
    <source>
        <dbReference type="Proteomes" id="UP000033647"/>
    </source>
</evidence>
<proteinExistence type="predicted"/>
<dbReference type="Pfam" id="PF07942">
    <property type="entry name" value="CARME"/>
    <property type="match status" value="1"/>
</dbReference>
<dbReference type="STRING" id="1047168.A0A0F4H0Q9"/>
<dbReference type="InterPro" id="IPR029063">
    <property type="entry name" value="SAM-dependent_MTases_sf"/>
</dbReference>
<dbReference type="OrthoDB" id="978at2759"/>
<dbReference type="SMART" id="SM01296">
    <property type="entry name" value="N2227"/>
    <property type="match status" value="1"/>
</dbReference>
<dbReference type="EMBL" id="LAFY01000254">
    <property type="protein sequence ID" value="KJY02066.1"/>
    <property type="molecule type" value="Genomic_DNA"/>
</dbReference>
<dbReference type="SUPFAM" id="SSF53335">
    <property type="entry name" value="S-adenosyl-L-methionine-dependent methyltransferases"/>
    <property type="match status" value="1"/>
</dbReference>